<evidence type="ECO:0000313" key="1">
    <source>
        <dbReference type="EMBL" id="MRW94380.1"/>
    </source>
</evidence>
<dbReference type="EMBL" id="WKJK01000026">
    <property type="protein sequence ID" value="MRW94380.1"/>
    <property type="molecule type" value="Genomic_DNA"/>
</dbReference>
<dbReference type="SUPFAM" id="SSF55729">
    <property type="entry name" value="Acyl-CoA N-acyltransferases (Nat)"/>
    <property type="match status" value="1"/>
</dbReference>
<dbReference type="InterPro" id="IPR010033">
    <property type="entry name" value="HAD_SF_ppase_IIIC"/>
</dbReference>
<dbReference type="InterPro" id="IPR016181">
    <property type="entry name" value="Acyl_CoA_acyltransferase"/>
</dbReference>
<dbReference type="SUPFAM" id="SSF56784">
    <property type="entry name" value="HAD-like"/>
    <property type="match status" value="1"/>
</dbReference>
<dbReference type="InterPro" id="IPR023214">
    <property type="entry name" value="HAD_sf"/>
</dbReference>
<dbReference type="Gene3D" id="3.40.630.30">
    <property type="match status" value="1"/>
</dbReference>
<dbReference type="InterPro" id="IPR036412">
    <property type="entry name" value="HAD-like_sf"/>
</dbReference>
<dbReference type="Gene3D" id="3.40.50.1000">
    <property type="entry name" value="HAD superfamily/HAD-like"/>
    <property type="match status" value="1"/>
</dbReference>
<gene>
    <name evidence="1" type="ORF">GJ699_30845</name>
</gene>
<organism evidence="1 2">
    <name type="scientific">Duganella guangzhouensis</name>
    <dbReference type="NCBI Taxonomy" id="2666084"/>
    <lineage>
        <taxon>Bacteria</taxon>
        <taxon>Pseudomonadati</taxon>
        <taxon>Pseudomonadota</taxon>
        <taxon>Betaproteobacteria</taxon>
        <taxon>Burkholderiales</taxon>
        <taxon>Oxalobacteraceae</taxon>
        <taxon>Telluria group</taxon>
        <taxon>Duganella</taxon>
    </lineage>
</organism>
<dbReference type="NCBIfam" id="TIGR01681">
    <property type="entry name" value="HAD-SF-IIIC"/>
    <property type="match status" value="1"/>
</dbReference>
<comment type="caution">
    <text evidence="1">The sequence shown here is derived from an EMBL/GenBank/DDBJ whole genome shotgun (WGS) entry which is preliminary data.</text>
</comment>
<reference evidence="1 2" key="1">
    <citation type="submission" date="2019-11" db="EMBL/GenBank/DDBJ databases">
        <title>Novel species isolated from a subtropical stream in China.</title>
        <authorList>
            <person name="Lu H."/>
        </authorList>
    </citation>
    <scope>NUCLEOTIDE SEQUENCE [LARGE SCALE GENOMIC DNA]</scope>
    <source>
        <strain evidence="1 2">FT80W</strain>
    </source>
</reference>
<dbReference type="Gene3D" id="3.40.50.1110">
    <property type="entry name" value="SGNH hydrolase"/>
    <property type="match status" value="1"/>
</dbReference>
<proteinExistence type="predicted"/>
<dbReference type="Proteomes" id="UP000433309">
    <property type="component" value="Unassembled WGS sequence"/>
</dbReference>
<dbReference type="InterPro" id="IPR036514">
    <property type="entry name" value="SGNH_hydro_sf"/>
</dbReference>
<protein>
    <submittedName>
        <fullName evidence="1">HAD-IIIC family phosphatase</fullName>
    </submittedName>
</protein>
<dbReference type="AlphaFoldDB" id="A0A6I2L9C4"/>
<sequence>MASTSPAESAAPPAVSPRDAALAVLAKPDSTMMQLTQAVNTLEKEAQPRTVKIGVSSSATVDLLNIYLRKHGLLNGAKIDLVAGNYDDPIGDIDLFTQAGVEQIVLLPFFDNLLPSFEAQLESLDPAIIDAKEAEIRQRYRMVFDKARAVPTIYLGTFHRMGSATEASGQDAVTLVLARFNAALREEAAAYANIRVLDTEDIVRTVGQNAAFDARFYFRSKAPYTGVYMNELARRIAAAARGFGAHFYKVLALDCDNTLWGGVIGEDLLNGIKLGPYDYPGNIFWRMQQEFAALERQGILLALVTKNNPADVDEVLSKHPDMVLKDAQIVVKKVNWEDKPSNLRALAKELNVGLDSIIFLDDSSFECEAVRQQLPMVKTVQVPTTLSDYPRVVAEIKSLFLAGGIAADSKGKTEQYRQRAGAEELKAQFSSQEEYLASLELKVELTRNARASAGRISELSQKSNQFNLTTRRYSVAEIEQMMDSDTHAVYSLVVSDKFGNAGLTGVAVIHYEGATANVENFLMSCRVIGRGVETGIWPRIVADAVQRGCTELRAEFIPSAKNAQVQDFYARLGMTLHETNSEGVQRYAIAAADFAAPPNPWIEMTYVE</sequence>
<accession>A0A6I2L9C4</accession>
<dbReference type="NCBIfam" id="TIGR01686">
    <property type="entry name" value="FkbH"/>
    <property type="match status" value="1"/>
</dbReference>
<dbReference type="InterPro" id="IPR010037">
    <property type="entry name" value="FkbH_domain"/>
</dbReference>
<evidence type="ECO:0000313" key="2">
    <source>
        <dbReference type="Proteomes" id="UP000433309"/>
    </source>
</evidence>
<keyword evidence="2" id="KW-1185">Reference proteome</keyword>
<dbReference type="GO" id="GO:0016788">
    <property type="term" value="F:hydrolase activity, acting on ester bonds"/>
    <property type="evidence" value="ECO:0007669"/>
    <property type="project" value="UniProtKB-ARBA"/>
</dbReference>
<name>A0A6I2L9C4_9BURK</name>